<name>A0A0R3SRF5_HYMDI</name>
<dbReference type="STRING" id="6216.A0A0R3SRF5"/>
<dbReference type="EMBL" id="UYSG01010974">
    <property type="protein sequence ID" value="VDL60067.1"/>
    <property type="molecule type" value="Genomic_DNA"/>
</dbReference>
<evidence type="ECO:0000313" key="2">
    <source>
        <dbReference type="Proteomes" id="UP000274504"/>
    </source>
</evidence>
<dbReference type="InterPro" id="IPR011992">
    <property type="entry name" value="EF-hand-dom_pair"/>
</dbReference>
<dbReference type="Gene3D" id="1.10.238.10">
    <property type="entry name" value="EF-hand"/>
    <property type="match status" value="1"/>
</dbReference>
<gene>
    <name evidence="1" type="ORF">HDID_LOCUS7749</name>
</gene>
<dbReference type="SUPFAM" id="SSF47473">
    <property type="entry name" value="EF-hand"/>
    <property type="match status" value="1"/>
</dbReference>
<protein>
    <submittedName>
        <fullName evidence="3">EF-hand domain-containing protein</fullName>
    </submittedName>
</protein>
<dbReference type="WBParaSite" id="HDID_0000775101-mRNA-1">
    <property type="protein sequence ID" value="HDID_0000775101-mRNA-1"/>
    <property type="gene ID" value="HDID_0000775101"/>
</dbReference>
<reference evidence="3" key="1">
    <citation type="submission" date="2017-02" db="UniProtKB">
        <authorList>
            <consortium name="WormBaseParasite"/>
        </authorList>
    </citation>
    <scope>IDENTIFICATION</scope>
</reference>
<dbReference type="Proteomes" id="UP000274504">
    <property type="component" value="Unassembled WGS sequence"/>
</dbReference>
<evidence type="ECO:0000313" key="3">
    <source>
        <dbReference type="WBParaSite" id="HDID_0000775101-mRNA-1"/>
    </source>
</evidence>
<evidence type="ECO:0000313" key="1">
    <source>
        <dbReference type="EMBL" id="VDL60067.1"/>
    </source>
</evidence>
<proteinExistence type="predicted"/>
<dbReference type="AlphaFoldDB" id="A0A0R3SRF5"/>
<accession>A0A0R3SRF5</accession>
<dbReference type="OrthoDB" id="26525at2759"/>
<sequence>MVDASRVPDLLRCAGLNPTNACCLRNGALTVAGNDFHSAVEFILSFVLGELQYTFEEFLSVYQAIKYESLPPFKDQFMQVFKSYDRESQGVLTVAQIRHILGTYGK</sequence>
<organism evidence="3">
    <name type="scientific">Hymenolepis diminuta</name>
    <name type="common">Rat tapeworm</name>
    <dbReference type="NCBI Taxonomy" id="6216"/>
    <lineage>
        <taxon>Eukaryota</taxon>
        <taxon>Metazoa</taxon>
        <taxon>Spiralia</taxon>
        <taxon>Lophotrochozoa</taxon>
        <taxon>Platyhelminthes</taxon>
        <taxon>Cestoda</taxon>
        <taxon>Eucestoda</taxon>
        <taxon>Cyclophyllidea</taxon>
        <taxon>Hymenolepididae</taxon>
        <taxon>Hymenolepis</taxon>
    </lineage>
</organism>
<reference evidence="1 2" key="2">
    <citation type="submission" date="2018-11" db="EMBL/GenBank/DDBJ databases">
        <authorList>
            <consortium name="Pathogen Informatics"/>
        </authorList>
    </citation>
    <scope>NUCLEOTIDE SEQUENCE [LARGE SCALE GENOMIC DNA]</scope>
</reference>